<feature type="compositionally biased region" description="Basic and acidic residues" evidence="9">
    <location>
        <begin position="1103"/>
        <end position="1115"/>
    </location>
</feature>
<feature type="compositionally biased region" description="Basic and acidic residues" evidence="9">
    <location>
        <begin position="657"/>
        <end position="670"/>
    </location>
</feature>
<reference evidence="12" key="1">
    <citation type="submission" date="2016-04" db="EMBL/GenBank/DDBJ databases">
        <authorList>
            <person name="Nguyen H.D."/>
            <person name="Kesanakurti P."/>
            <person name="Cullis J."/>
            <person name="Levesque C.A."/>
            <person name="Hambleton S."/>
        </authorList>
    </citation>
    <scope>NUCLEOTIDE SEQUENCE</scope>
    <source>
        <strain evidence="12">DAOMC 238032</strain>
    </source>
</reference>
<evidence type="ECO:0000259" key="10">
    <source>
        <dbReference type="SMART" id="SM01331"/>
    </source>
</evidence>
<feature type="region of interest" description="Disordered" evidence="9">
    <location>
        <begin position="1"/>
        <end position="491"/>
    </location>
</feature>
<feature type="compositionally biased region" description="Low complexity" evidence="9">
    <location>
        <begin position="62"/>
        <end position="84"/>
    </location>
</feature>
<feature type="compositionally biased region" description="Acidic residues" evidence="9">
    <location>
        <begin position="445"/>
        <end position="471"/>
    </location>
</feature>
<keyword evidence="3" id="KW-0808">Transferase</keyword>
<comment type="catalytic activity">
    <reaction evidence="8">
        <text>L-seryl-[protein] + ATP = O-phospho-L-seryl-[protein] + ADP + H(+)</text>
        <dbReference type="Rhea" id="RHEA:17989"/>
        <dbReference type="Rhea" id="RHEA-COMP:9863"/>
        <dbReference type="Rhea" id="RHEA-COMP:11604"/>
        <dbReference type="ChEBI" id="CHEBI:15378"/>
        <dbReference type="ChEBI" id="CHEBI:29999"/>
        <dbReference type="ChEBI" id="CHEBI:30616"/>
        <dbReference type="ChEBI" id="CHEBI:83421"/>
        <dbReference type="ChEBI" id="CHEBI:456216"/>
        <dbReference type="EC" id="2.7.11.1"/>
    </reaction>
</comment>
<feature type="compositionally biased region" description="Basic residues" evidence="9">
    <location>
        <begin position="641"/>
        <end position="656"/>
    </location>
</feature>
<organism evidence="12 13">
    <name type="scientific">Tilletia caries</name>
    <name type="common">wheat bunt fungus</name>
    <dbReference type="NCBI Taxonomy" id="13290"/>
    <lineage>
        <taxon>Eukaryota</taxon>
        <taxon>Fungi</taxon>
        <taxon>Dikarya</taxon>
        <taxon>Basidiomycota</taxon>
        <taxon>Ustilaginomycotina</taxon>
        <taxon>Exobasidiomycetes</taxon>
        <taxon>Tilletiales</taxon>
        <taxon>Tilletiaceae</taxon>
        <taxon>Tilletia</taxon>
    </lineage>
</organism>
<evidence type="ECO:0000313" key="13">
    <source>
        <dbReference type="Proteomes" id="UP000077671"/>
    </source>
</evidence>
<dbReference type="Gene3D" id="1.10.510.10">
    <property type="entry name" value="Transferase(Phosphotransferase) domain 1"/>
    <property type="match status" value="1"/>
</dbReference>
<feature type="compositionally biased region" description="Polar residues" evidence="9">
    <location>
        <begin position="187"/>
        <end position="201"/>
    </location>
</feature>
<dbReference type="Gene3D" id="3.30.200.20">
    <property type="entry name" value="Phosphorylase Kinase, domain 1"/>
    <property type="match status" value="2"/>
</dbReference>
<keyword evidence="2" id="KW-0723">Serine/threonine-protein kinase</keyword>
<evidence type="ECO:0000256" key="1">
    <source>
        <dbReference type="ARBA" id="ARBA00012513"/>
    </source>
</evidence>
<accession>A0A177V3K2</accession>
<dbReference type="SMART" id="SM01331">
    <property type="entry name" value="DUF3635"/>
    <property type="match status" value="1"/>
</dbReference>
<evidence type="ECO:0000256" key="3">
    <source>
        <dbReference type="ARBA" id="ARBA00022679"/>
    </source>
</evidence>
<feature type="compositionally biased region" description="Low complexity" evidence="9">
    <location>
        <begin position="306"/>
        <end position="316"/>
    </location>
</feature>
<comment type="caution">
    <text evidence="12">The sequence shown here is derived from an EMBL/GenBank/DDBJ whole genome shotgun (WGS) entry which is preliminary data.</text>
</comment>
<evidence type="ECO:0000256" key="2">
    <source>
        <dbReference type="ARBA" id="ARBA00022527"/>
    </source>
</evidence>
<name>A0A177V3K2_9BASI</name>
<dbReference type="Proteomes" id="UP000836402">
    <property type="component" value="Unassembled WGS sequence"/>
</dbReference>
<evidence type="ECO:0000256" key="9">
    <source>
        <dbReference type="SAM" id="MobiDB-lite"/>
    </source>
</evidence>
<dbReference type="EMBL" id="LWDD02000532">
    <property type="protein sequence ID" value="KAE8259299.1"/>
    <property type="molecule type" value="Genomic_DNA"/>
</dbReference>
<dbReference type="GO" id="GO:0035556">
    <property type="term" value="P:intracellular signal transduction"/>
    <property type="evidence" value="ECO:0007669"/>
    <property type="project" value="TreeGrafter"/>
</dbReference>
<dbReference type="Proteomes" id="UP000077671">
    <property type="component" value="Unassembled WGS sequence"/>
</dbReference>
<comment type="catalytic activity">
    <reaction evidence="7">
        <text>L-threonyl-[protein] + ATP = O-phospho-L-threonyl-[protein] + ADP + H(+)</text>
        <dbReference type="Rhea" id="RHEA:46608"/>
        <dbReference type="Rhea" id="RHEA-COMP:11060"/>
        <dbReference type="Rhea" id="RHEA-COMP:11605"/>
        <dbReference type="ChEBI" id="CHEBI:15378"/>
        <dbReference type="ChEBI" id="CHEBI:30013"/>
        <dbReference type="ChEBI" id="CHEBI:30616"/>
        <dbReference type="ChEBI" id="CHEBI:61977"/>
        <dbReference type="ChEBI" id="CHEBI:456216"/>
        <dbReference type="EC" id="2.7.11.1"/>
    </reaction>
</comment>
<reference evidence="11" key="3">
    <citation type="submission" date="2020-10" db="EMBL/GenBank/DDBJ databases">
        <authorList>
            <person name="Sedaghatjoo S."/>
        </authorList>
    </citation>
    <scope>NUCLEOTIDE SEQUENCE</scope>
    <source>
        <strain evidence="11">AZH3</strain>
    </source>
</reference>
<dbReference type="PANTHER" id="PTHR24419:SF18">
    <property type="entry name" value="SERINE_THREONINE-PROTEIN KINASE HASPIN"/>
    <property type="match status" value="1"/>
</dbReference>
<feature type="region of interest" description="Disordered" evidence="9">
    <location>
        <begin position="1088"/>
        <end position="1126"/>
    </location>
</feature>
<dbReference type="GO" id="GO:0005634">
    <property type="term" value="C:nucleus"/>
    <property type="evidence" value="ECO:0007669"/>
    <property type="project" value="TreeGrafter"/>
</dbReference>
<evidence type="ECO:0000256" key="6">
    <source>
        <dbReference type="ARBA" id="ARBA00022840"/>
    </source>
</evidence>
<feature type="compositionally biased region" description="Acidic residues" evidence="9">
    <location>
        <begin position="117"/>
        <end position="129"/>
    </location>
</feature>
<keyword evidence="4" id="KW-0547">Nucleotide-binding</keyword>
<sequence length="1145" mass="124305">MPSSSRTGAAGRTYGSKPGGAHRIMRTPMASNWLDEPASSSSFYASRGADTDPLHLHNQRKAAVALAADSSSSAGDGDSPSRASTDSPEAAAPSKSKRVVAETPSPKSAAAGKLSISDDDEMANADGDFEPTSSLPPHRPERSINLSLSPSPVSEGSEQSAIESEESEIESPRAIRDTGRVLARPTPSETPSRIGSGNSKSRALLEVLIPQSKTPFKPLPRLNGSAPRPNGTAVAKPVLSENGKGKARAQSPVRTTNGARPTEALAEVIRRSKRPRKSEHYAELSDEAESIQTPKGPTKRMSTRRSVSASASASVPSSPPQPKKRTPSLSRATSEAMEKGPPTINQKIDHAKSRAGPRPSLVLQPGRTPSKSRSVFAIEIPTPTRPSRSSLSGLTDPDATPRPEVRKLRSSIGKIDSSDPDSLRGAHGSSPFKRRRTNLRPAYNDDSDEEDHDDDDDDDQSEEESDEEDESLTTFEANAKEAASLEMSKKDHSIILGPDLKSVDESMATLLSACNQKTFIPFSRVLGLLGASSAPKTPKKGPKSSAAGAGALVKIGEATYSEVFRLTTKVSMRTALGPKNGSKLAEPESWEERKVLKIIPIRKDRPAEKERKSIVPSTVVTTSRSRADSAEQDGATDDGKNKRRGARARAPTRKRGSTADRADSEDQERMRQRKRARERISTGPELSTARDVQREIEITRALGSLNPDGGAGGAFGSFVKLHGAHIVAGAYPKRLLDAWDEYHENKEGGSENWSPDVLEDNQIFAVIVLGDGGRNLEHSELDTWQQAASIFWQLVHAIATAEMAIEFEHRDLHWGNVLISPRPPEIEPLRSATLKKGPSALSILNESRTAAQQTPSLLSASSTVNFLTRANERGRKVLNADSGPSRSRRNGGNHDDEGGPPTKGLSSSSSSSSSDFSRALEAQNAGIYATIIDFALSRVVLEPGEGIRRDEVLDGGVEVRQKRILAYDFDDEEIFEGKGDAQFDVYRDMRDLIQGDWHTFRPVTNVMWLSFFVEKLTATRKLRQLDLKPGKNYVGDEHRERYFYGFLRHCQRRIHASVEEVLEEAFDARQAAAMAKKTGRPVEDFLPQTAKEAQGSSSKTKQRGKDGGGGREKGAPKPLQSARSLLRWMRREVERLGDGFHAGDP</sequence>
<evidence type="ECO:0000256" key="5">
    <source>
        <dbReference type="ARBA" id="ARBA00022777"/>
    </source>
</evidence>
<proteinExistence type="predicted"/>
<protein>
    <recommendedName>
        <fullName evidence="1">non-specific serine/threonine protein kinase</fullName>
        <ecNumber evidence="1">2.7.11.1</ecNumber>
    </recommendedName>
</protein>
<evidence type="ECO:0000256" key="4">
    <source>
        <dbReference type="ARBA" id="ARBA00022741"/>
    </source>
</evidence>
<feature type="domain" description="Serine/threonine-protein kinase haspin C-terminal" evidence="10">
    <location>
        <begin position="972"/>
        <end position="1048"/>
    </location>
</feature>
<dbReference type="SUPFAM" id="SSF56112">
    <property type="entry name" value="Protein kinase-like (PK-like)"/>
    <property type="match status" value="1"/>
</dbReference>
<dbReference type="GO" id="GO:0072354">
    <property type="term" value="F:histone H3T3 kinase activity"/>
    <property type="evidence" value="ECO:0007669"/>
    <property type="project" value="TreeGrafter"/>
</dbReference>
<dbReference type="InterPro" id="IPR011009">
    <property type="entry name" value="Kinase-like_dom_sf"/>
</dbReference>
<evidence type="ECO:0000313" key="14">
    <source>
        <dbReference type="Proteomes" id="UP000836402"/>
    </source>
</evidence>
<evidence type="ECO:0000313" key="12">
    <source>
        <dbReference type="EMBL" id="KAE8259299.1"/>
    </source>
</evidence>
<dbReference type="EC" id="2.7.11.1" evidence="1"/>
<dbReference type="AlphaFoldDB" id="A0A177V3K2"/>
<dbReference type="GO" id="GO:0005524">
    <property type="term" value="F:ATP binding"/>
    <property type="evidence" value="ECO:0007669"/>
    <property type="project" value="UniProtKB-KW"/>
</dbReference>
<keyword evidence="14" id="KW-1185">Reference proteome</keyword>
<keyword evidence="5" id="KW-0418">Kinase</keyword>
<dbReference type="InterPro" id="IPR024604">
    <property type="entry name" value="GSG2_C"/>
</dbReference>
<dbReference type="GO" id="GO:0000278">
    <property type="term" value="P:mitotic cell cycle"/>
    <property type="evidence" value="ECO:0007669"/>
    <property type="project" value="TreeGrafter"/>
</dbReference>
<evidence type="ECO:0000313" key="11">
    <source>
        <dbReference type="EMBL" id="CAD6929279.1"/>
    </source>
</evidence>
<evidence type="ECO:0000256" key="7">
    <source>
        <dbReference type="ARBA" id="ARBA00047899"/>
    </source>
</evidence>
<feature type="compositionally biased region" description="Low complexity" evidence="9">
    <location>
        <begin position="381"/>
        <end position="390"/>
    </location>
</feature>
<dbReference type="EMBL" id="CAJHJG010003287">
    <property type="protein sequence ID" value="CAD6929279.1"/>
    <property type="molecule type" value="Genomic_DNA"/>
</dbReference>
<evidence type="ECO:0000256" key="8">
    <source>
        <dbReference type="ARBA" id="ARBA00048679"/>
    </source>
</evidence>
<keyword evidence="6" id="KW-0067">ATP-binding</keyword>
<dbReference type="GO" id="GO:0005737">
    <property type="term" value="C:cytoplasm"/>
    <property type="evidence" value="ECO:0007669"/>
    <property type="project" value="TreeGrafter"/>
</dbReference>
<feature type="compositionally biased region" description="Polar residues" evidence="9">
    <location>
        <begin position="615"/>
        <end position="624"/>
    </location>
</feature>
<feature type="region of interest" description="Disordered" evidence="9">
    <location>
        <begin position="605"/>
        <end position="690"/>
    </location>
</feature>
<feature type="region of interest" description="Disordered" evidence="9">
    <location>
        <begin position="873"/>
        <end position="915"/>
    </location>
</feature>
<feature type="compositionally biased region" description="Basic and acidic residues" evidence="9">
    <location>
        <begin position="170"/>
        <end position="179"/>
    </location>
</feature>
<reference evidence="12" key="2">
    <citation type="journal article" date="2019" name="IMA Fungus">
        <title>Genome sequencing and comparison of five Tilletia species to identify candidate genes for the detection of regulated species infecting wheat.</title>
        <authorList>
            <person name="Nguyen H.D.T."/>
            <person name="Sultana T."/>
            <person name="Kesanakurti P."/>
            <person name="Hambleton S."/>
        </authorList>
    </citation>
    <scope>NUCLEOTIDE SEQUENCE</scope>
    <source>
        <strain evidence="12">DAOMC 238032</strain>
    </source>
</reference>
<dbReference type="Pfam" id="PF12330">
    <property type="entry name" value="Haspin_kinase"/>
    <property type="match status" value="1"/>
</dbReference>
<gene>
    <name evidence="12" type="ORF">A4X03_0g4129</name>
    <name evidence="11" type="ORF">JKIAZH3_G5948</name>
</gene>
<dbReference type="PANTHER" id="PTHR24419">
    <property type="entry name" value="INTERLEUKIN-1 RECEPTOR-ASSOCIATED KINASE"/>
    <property type="match status" value="1"/>
</dbReference>